<dbReference type="PANTHER" id="PTHR36766:SF40">
    <property type="entry name" value="DISEASE RESISTANCE PROTEIN RGA3"/>
    <property type="match status" value="1"/>
</dbReference>
<dbReference type="AlphaFoldDB" id="A0A2G5CFW2"/>
<dbReference type="Pfam" id="PF25019">
    <property type="entry name" value="LRR_R13L1-DRL21"/>
    <property type="match status" value="1"/>
</dbReference>
<keyword evidence="8" id="KW-1185">Reference proteome</keyword>
<dbReference type="Pfam" id="PF13855">
    <property type="entry name" value="LRR_8"/>
    <property type="match status" value="1"/>
</dbReference>
<dbReference type="SMART" id="SM00369">
    <property type="entry name" value="LRR_TYP"/>
    <property type="match status" value="2"/>
</dbReference>
<dbReference type="SUPFAM" id="SSF52540">
    <property type="entry name" value="P-loop containing nucleoside triphosphate hydrolases"/>
    <property type="match status" value="1"/>
</dbReference>
<keyword evidence="1" id="KW-0433">Leucine-rich repeat</keyword>
<evidence type="ECO:0000259" key="4">
    <source>
        <dbReference type="Pfam" id="PF00931"/>
    </source>
</evidence>
<dbReference type="InterPro" id="IPR002182">
    <property type="entry name" value="NB-ARC"/>
</dbReference>
<dbReference type="InterPro" id="IPR001611">
    <property type="entry name" value="Leu-rich_rpt"/>
</dbReference>
<dbReference type="InterPro" id="IPR042197">
    <property type="entry name" value="Apaf_helical"/>
</dbReference>
<dbReference type="OrthoDB" id="5279713at2759"/>
<dbReference type="FunFam" id="1.10.10.10:FF:000322">
    <property type="entry name" value="Probable disease resistance protein At1g63360"/>
    <property type="match status" value="1"/>
</dbReference>
<dbReference type="InterPro" id="IPR056789">
    <property type="entry name" value="LRR_R13L1-DRL21"/>
</dbReference>
<dbReference type="Pfam" id="PF23559">
    <property type="entry name" value="WHD_DRP"/>
    <property type="match status" value="1"/>
</dbReference>
<dbReference type="Gene3D" id="1.10.8.430">
    <property type="entry name" value="Helical domain of apoptotic protease-activating factors"/>
    <property type="match status" value="1"/>
</dbReference>
<dbReference type="InParanoid" id="A0A2G5CFW2"/>
<organism evidence="7 8">
    <name type="scientific">Aquilegia coerulea</name>
    <name type="common">Rocky mountain columbine</name>
    <dbReference type="NCBI Taxonomy" id="218851"/>
    <lineage>
        <taxon>Eukaryota</taxon>
        <taxon>Viridiplantae</taxon>
        <taxon>Streptophyta</taxon>
        <taxon>Embryophyta</taxon>
        <taxon>Tracheophyta</taxon>
        <taxon>Spermatophyta</taxon>
        <taxon>Magnoliopsida</taxon>
        <taxon>Ranunculales</taxon>
        <taxon>Ranunculaceae</taxon>
        <taxon>Thalictroideae</taxon>
        <taxon>Aquilegia</taxon>
    </lineage>
</organism>
<reference evidence="7 8" key="1">
    <citation type="submission" date="2017-09" db="EMBL/GenBank/DDBJ databases">
        <title>WGS assembly of Aquilegia coerulea Goldsmith.</title>
        <authorList>
            <person name="Hodges S."/>
            <person name="Kramer E."/>
            <person name="Nordborg M."/>
            <person name="Tomkins J."/>
            <person name="Borevitz J."/>
            <person name="Derieg N."/>
            <person name="Yan J."/>
            <person name="Mihaltcheva S."/>
            <person name="Hayes R.D."/>
            <person name="Rokhsar D."/>
        </authorList>
    </citation>
    <scope>NUCLEOTIDE SEQUENCE [LARGE SCALE GENOMIC DNA]</scope>
    <source>
        <strain evidence="8">cv. Goldsmith</strain>
    </source>
</reference>
<name>A0A2G5CFW2_AQUCA</name>
<evidence type="ECO:0000313" key="8">
    <source>
        <dbReference type="Proteomes" id="UP000230069"/>
    </source>
</evidence>
<evidence type="ECO:0000256" key="2">
    <source>
        <dbReference type="ARBA" id="ARBA00022737"/>
    </source>
</evidence>
<dbReference type="Gene3D" id="3.40.50.300">
    <property type="entry name" value="P-loop containing nucleotide triphosphate hydrolases"/>
    <property type="match status" value="1"/>
</dbReference>
<evidence type="ECO:0000259" key="6">
    <source>
        <dbReference type="Pfam" id="PF25019"/>
    </source>
</evidence>
<gene>
    <name evidence="7" type="ORF">AQUCO_05700115v1</name>
</gene>
<dbReference type="GO" id="GO:0043531">
    <property type="term" value="F:ADP binding"/>
    <property type="evidence" value="ECO:0007669"/>
    <property type="project" value="InterPro"/>
</dbReference>
<evidence type="ECO:0000256" key="3">
    <source>
        <dbReference type="ARBA" id="ARBA00022821"/>
    </source>
</evidence>
<dbReference type="InterPro" id="IPR058922">
    <property type="entry name" value="WHD_DRP"/>
</dbReference>
<dbReference type="EMBL" id="KZ305074">
    <property type="protein sequence ID" value="PIA30186.1"/>
    <property type="molecule type" value="Genomic_DNA"/>
</dbReference>
<dbReference type="SUPFAM" id="SSF52058">
    <property type="entry name" value="L domain-like"/>
    <property type="match status" value="2"/>
</dbReference>
<proteinExistence type="predicted"/>
<dbReference type="InterPro" id="IPR036388">
    <property type="entry name" value="WH-like_DNA-bd_sf"/>
</dbReference>
<dbReference type="PANTHER" id="PTHR36766">
    <property type="entry name" value="PLANT BROAD-SPECTRUM MILDEW RESISTANCE PROTEIN RPW8"/>
    <property type="match status" value="1"/>
</dbReference>
<dbReference type="InterPro" id="IPR027417">
    <property type="entry name" value="P-loop_NTPase"/>
</dbReference>
<feature type="domain" description="NB-ARC" evidence="4">
    <location>
        <begin position="114"/>
        <end position="286"/>
    </location>
</feature>
<keyword evidence="2" id="KW-0677">Repeat</keyword>
<dbReference type="GO" id="GO:0006952">
    <property type="term" value="P:defense response"/>
    <property type="evidence" value="ECO:0007669"/>
    <property type="project" value="UniProtKB-KW"/>
</dbReference>
<dbReference type="PRINTS" id="PR00364">
    <property type="entry name" value="DISEASERSIST"/>
</dbReference>
<feature type="domain" description="R13L1/DRL21-like LRR repeat region" evidence="6">
    <location>
        <begin position="617"/>
        <end position="741"/>
    </location>
</feature>
<feature type="domain" description="Disease resistance protein winged helix" evidence="5">
    <location>
        <begin position="368"/>
        <end position="438"/>
    </location>
</feature>
<dbReference type="InterPro" id="IPR032675">
    <property type="entry name" value="LRR_dom_sf"/>
</dbReference>
<dbReference type="Gene3D" id="3.80.10.10">
    <property type="entry name" value="Ribonuclease Inhibitor"/>
    <property type="match status" value="2"/>
</dbReference>
<evidence type="ECO:0000313" key="7">
    <source>
        <dbReference type="EMBL" id="PIA30186.1"/>
    </source>
</evidence>
<accession>A0A2G5CFW2</accession>
<dbReference type="Pfam" id="PF00931">
    <property type="entry name" value="NB-ARC"/>
    <property type="match status" value="1"/>
</dbReference>
<dbReference type="InterPro" id="IPR003591">
    <property type="entry name" value="Leu-rich_rpt_typical-subtyp"/>
</dbReference>
<dbReference type="Proteomes" id="UP000230069">
    <property type="component" value="Unassembled WGS sequence"/>
</dbReference>
<dbReference type="PROSITE" id="PS51450">
    <property type="entry name" value="LRR"/>
    <property type="match status" value="1"/>
</dbReference>
<sequence>MFPHFYFERFAFSSYETTVHHFSPSPLPGFSFCESFRFWNQRKLPPFFSPAEKVVQSSEFREHDLREQLDTNAKIIPGLHLIASQTSHHHEELPSRQIISSFVDPSKIHGRDHEKAEIMSWLRSESSQQEAKVSVMSVVGTPGFGKTALVQLVFHQENDKNTFDPTMWACVSEPVDLQRLAKEIIESATGKKPEVDGLEASLRYLSDTVKGKMFLLILDDVWPKNLEHWWEQLKSSLDSGAQGSKIIITTRFQKVADVVESSCKILLGELQDEDCWSLFNRIAFFRRSANNHLEGIGKEIVKKCNGVPLAIKTIAGLMQDKQTIHEWESVRDSDVWEYVGEDLSPSLLLSYHAFPSHLKQCFMYCAVIPKDTVIEKDTLVKLWMAQGFLGSDGGKELEMMGGGYFNELAMRSFFQDFEKDGDGRVVSCKMHDLVHDFAQSLTRTECCVIQMNDRETCNSKVRHLTAPDTENPSISKVRKNLRTLITHSLSDSTDVCKWFHQLTCLRTLDLSNSKLKELPKEVELLLHLRYLDLSGTKLTELPESLCKLCNLQTLKLNRCYDLCKLPNEIGELSNLRHFENKGTYKLKYFSKGIERLSCLRTLSTFIVNGATGGCRIGVLGNLIHLRGDLKIKGLWKVENMIEAKQAGLQEKKNLDSLGLDFGGGGEFTSAEDREKMEGVLKGLQPHNNLKKLYILNYPGLTVNLDWLCLHLRSLTFSFCENITSLPADLGKLQFLESLTVEYVHEMKDVSSQLLKISGNGDSSSSSSSLELFPKLQFLKLRNFSKWEEEEENVINKTHTTTTITTSIMPCLLELKIERCRKLKVMPHYMFSKTLRKLLIADCPRLSGMQPCLPPLLEDLALWSDVGVLSSSLMPIIHNNNNNSYPNLKSVTICFTKKSSLPKGLNQFTSLQKLHLSSSKFLDFKPDEEFSHLHTLHTLTIIIIDCPRLKERSSRDDWANLSNFPKIIFPIITNEGSEHSNKPSTYAQHDGKFADLRDVLGERSSKSRNFRVSNQLQDVILKMSRQSLPMVDMNHARIKKGRGITIIITRYATGGTSSGNGDNFTGVKNQGPIKIITAIKSPTFPNQVMRQTRTNRLKRSLPRLAALLDRIYPVMANKPWRTHPHVRMSNHVHENGAVGLGMVSLRDTINKHPLNLIDKVNPNLIWDGPHHMNGILW</sequence>
<keyword evidence="3" id="KW-0611">Plant defense</keyword>
<dbReference type="STRING" id="218851.A0A2G5CFW2"/>
<evidence type="ECO:0000256" key="1">
    <source>
        <dbReference type="ARBA" id="ARBA00022614"/>
    </source>
</evidence>
<protein>
    <submittedName>
        <fullName evidence="7">Uncharacterized protein</fullName>
    </submittedName>
</protein>
<dbReference type="Gene3D" id="1.10.10.10">
    <property type="entry name" value="Winged helix-like DNA-binding domain superfamily/Winged helix DNA-binding domain"/>
    <property type="match status" value="1"/>
</dbReference>
<evidence type="ECO:0000259" key="5">
    <source>
        <dbReference type="Pfam" id="PF23559"/>
    </source>
</evidence>